<dbReference type="Proteomes" id="UP000248714">
    <property type="component" value="Unassembled WGS sequence"/>
</dbReference>
<name>A0ABX9EC95_9PSEU</name>
<dbReference type="EMBL" id="QLTT01000003">
    <property type="protein sequence ID" value="RAS67164.1"/>
    <property type="molecule type" value="Genomic_DNA"/>
</dbReference>
<evidence type="ECO:0000256" key="1">
    <source>
        <dbReference type="SAM" id="MobiDB-lite"/>
    </source>
</evidence>
<sequence length="104" mass="11049">MNLKAATPDVSAGESLGRLDALRTWAESPLFDAREKAALALAEAITLVHDGRVPDEVYRAGATEYDAAGAAVRPAPATARSARRCQGWRRSRSTRSPGGCRAAR</sequence>
<accession>A0ABX9EC95</accession>
<gene>
    <name evidence="2" type="ORF">C8D87_103503</name>
</gene>
<protein>
    <submittedName>
        <fullName evidence="2">Uncharacterized protein</fullName>
    </submittedName>
</protein>
<comment type="caution">
    <text evidence="2">The sequence shown here is derived from an EMBL/GenBank/DDBJ whole genome shotgun (WGS) entry which is preliminary data.</text>
</comment>
<keyword evidence="3" id="KW-1185">Reference proteome</keyword>
<organism evidence="2 3">
    <name type="scientific">Lentzea atacamensis</name>
    <dbReference type="NCBI Taxonomy" id="531938"/>
    <lineage>
        <taxon>Bacteria</taxon>
        <taxon>Bacillati</taxon>
        <taxon>Actinomycetota</taxon>
        <taxon>Actinomycetes</taxon>
        <taxon>Pseudonocardiales</taxon>
        <taxon>Pseudonocardiaceae</taxon>
        <taxon>Lentzea</taxon>
    </lineage>
</organism>
<dbReference type="SUPFAM" id="SSF69118">
    <property type="entry name" value="AhpD-like"/>
    <property type="match status" value="1"/>
</dbReference>
<evidence type="ECO:0000313" key="3">
    <source>
        <dbReference type="Proteomes" id="UP000248714"/>
    </source>
</evidence>
<reference evidence="2 3" key="1">
    <citation type="submission" date="2018-06" db="EMBL/GenBank/DDBJ databases">
        <title>Genomic Encyclopedia of Type Strains, Phase IV (KMG-IV): sequencing the most valuable type-strain genomes for metagenomic binning, comparative biology and taxonomic classification.</title>
        <authorList>
            <person name="Goeker M."/>
        </authorList>
    </citation>
    <scope>NUCLEOTIDE SEQUENCE [LARGE SCALE GENOMIC DNA]</scope>
    <source>
        <strain evidence="2 3">DSM 45479</strain>
    </source>
</reference>
<dbReference type="InterPro" id="IPR029032">
    <property type="entry name" value="AhpD-like"/>
</dbReference>
<proteinExistence type="predicted"/>
<dbReference type="Gene3D" id="1.20.1290.10">
    <property type="entry name" value="AhpD-like"/>
    <property type="match status" value="1"/>
</dbReference>
<feature type="region of interest" description="Disordered" evidence="1">
    <location>
        <begin position="76"/>
        <end position="104"/>
    </location>
</feature>
<feature type="compositionally biased region" description="Basic residues" evidence="1">
    <location>
        <begin position="81"/>
        <end position="93"/>
    </location>
</feature>
<evidence type="ECO:0000313" key="2">
    <source>
        <dbReference type="EMBL" id="RAS67164.1"/>
    </source>
</evidence>